<dbReference type="SUPFAM" id="SSF53187">
    <property type="entry name" value="Zn-dependent exopeptidases"/>
    <property type="match status" value="1"/>
</dbReference>
<dbReference type="RefSeq" id="WP_173416623.1">
    <property type="nucleotide sequence ID" value="NZ_CP054139.1"/>
</dbReference>
<keyword evidence="2" id="KW-1185">Reference proteome</keyword>
<evidence type="ECO:0000313" key="2">
    <source>
        <dbReference type="Proteomes" id="UP000505355"/>
    </source>
</evidence>
<organism evidence="1 2">
    <name type="scientific">Mucilaginibacter mali</name>
    <dbReference type="NCBI Taxonomy" id="2740462"/>
    <lineage>
        <taxon>Bacteria</taxon>
        <taxon>Pseudomonadati</taxon>
        <taxon>Bacteroidota</taxon>
        <taxon>Sphingobacteriia</taxon>
        <taxon>Sphingobacteriales</taxon>
        <taxon>Sphingobacteriaceae</taxon>
        <taxon>Mucilaginibacter</taxon>
    </lineage>
</organism>
<name>A0A7D4QVX3_9SPHI</name>
<dbReference type="EMBL" id="CP054139">
    <property type="protein sequence ID" value="QKJ31969.1"/>
    <property type="molecule type" value="Genomic_DNA"/>
</dbReference>
<dbReference type="Gene3D" id="3.40.630.10">
    <property type="entry name" value="Zn peptidases"/>
    <property type="match status" value="1"/>
</dbReference>
<accession>A0A7D4QVX3</accession>
<proteinExistence type="predicted"/>
<dbReference type="Proteomes" id="UP000505355">
    <property type="component" value="Chromosome"/>
</dbReference>
<dbReference type="AlphaFoldDB" id="A0A7D4QVX3"/>
<gene>
    <name evidence="1" type="ORF">HQ865_20110</name>
</gene>
<dbReference type="KEGG" id="mmab:HQ865_20110"/>
<sequence>MISLEMIGYFKDGPKSQRYPIGLLSAFYGNGGNYITLVKKFGAGKFARCFCRSFQSAKAIRTKTFSAPAALPGIDFSDHPNYWKFGFSALMITDTSFYRNPNYHQSTDTMATLDISRMAGVIDGTFKALTTL</sequence>
<protein>
    <submittedName>
        <fullName evidence="1">Peptidase, M28 family protein</fullName>
    </submittedName>
</protein>
<evidence type="ECO:0000313" key="1">
    <source>
        <dbReference type="EMBL" id="QKJ31969.1"/>
    </source>
</evidence>
<reference evidence="1 2" key="1">
    <citation type="submission" date="2020-05" db="EMBL/GenBank/DDBJ databases">
        <title>Mucilaginibacter mali sp. nov.</title>
        <authorList>
            <person name="Kim H.S."/>
            <person name="Lee K.C."/>
            <person name="Suh M.K."/>
            <person name="Kim J.-S."/>
            <person name="Han K.-I."/>
            <person name="Eom M.K."/>
            <person name="Shin Y.K."/>
            <person name="Lee J.-S."/>
        </authorList>
    </citation>
    <scope>NUCLEOTIDE SEQUENCE [LARGE SCALE GENOMIC DNA]</scope>
    <source>
        <strain evidence="1 2">G2-14</strain>
    </source>
</reference>